<evidence type="ECO:0000256" key="3">
    <source>
        <dbReference type="ARBA" id="ARBA00022729"/>
    </source>
</evidence>
<dbReference type="PROSITE" id="PS51257">
    <property type="entry name" value="PROKAR_LIPOPROTEIN"/>
    <property type="match status" value="1"/>
</dbReference>
<accession>A0ABS3YQ64</accession>
<proteinExistence type="inferred from homology"/>
<dbReference type="InterPro" id="IPR000782">
    <property type="entry name" value="FAS1_domain"/>
</dbReference>
<dbReference type="SUPFAM" id="SSF82153">
    <property type="entry name" value="FAS1 domain"/>
    <property type="match status" value="1"/>
</dbReference>
<dbReference type="InterPro" id="IPR011990">
    <property type="entry name" value="TPR-like_helical_dom_sf"/>
</dbReference>
<dbReference type="Pfam" id="PF02469">
    <property type="entry name" value="Fasciclin"/>
    <property type="match status" value="1"/>
</dbReference>
<evidence type="ECO:0000313" key="9">
    <source>
        <dbReference type="Proteomes" id="UP000677244"/>
    </source>
</evidence>
<evidence type="ECO:0000313" key="8">
    <source>
        <dbReference type="EMBL" id="MBO9200054.1"/>
    </source>
</evidence>
<dbReference type="SUPFAM" id="SSF49478">
    <property type="entry name" value="Cna protein B-type domain"/>
    <property type="match status" value="1"/>
</dbReference>
<dbReference type="RefSeq" id="WP_209138111.1">
    <property type="nucleotide sequence ID" value="NZ_JAGHKO010000001.1"/>
</dbReference>
<comment type="subcellular location">
    <subcellularLocation>
        <location evidence="1">Cell outer membrane</location>
    </subcellularLocation>
</comment>
<keyword evidence="4" id="KW-0472">Membrane</keyword>
<name>A0ABS3YQ64_9BACT</name>
<dbReference type="Gene3D" id="1.25.40.390">
    <property type="match status" value="2"/>
</dbReference>
<evidence type="ECO:0000256" key="1">
    <source>
        <dbReference type="ARBA" id="ARBA00004442"/>
    </source>
</evidence>
<dbReference type="InterPro" id="IPR012944">
    <property type="entry name" value="SusD_RagB_dom"/>
</dbReference>
<feature type="chain" id="PRO_5047053376" evidence="6">
    <location>
        <begin position="22"/>
        <end position="676"/>
    </location>
</feature>
<evidence type="ECO:0000256" key="6">
    <source>
        <dbReference type="SAM" id="SignalP"/>
    </source>
</evidence>
<sequence>MFKNQLLALCALFMLALSCTKKDKGGDNETRPLNPSVKAVQDYLSQTTDLNSFGTSFQAATFAEADVSSGLTIFAPVNNAITAYDPNARVEAASLSVDEVKDHVVKGVIKKSDLTNGKKLIAISGKELLVTIEGDKILINGVPILNIKEDGLQVICSIADVLCKKPGNIEVTVMDATQWSKTDTLGKATGDATVTLYKSRDDFANNAQPAFTGKTTATGKISFSKVAPGTYYLVVKKDDKANYCEPVIRNGVLVAYKPLGVFQTGSQVNATPNLYGTLLGDFIFLDANGDGRIDANDKTFIPFEVTVTGNKTAQVTSFIGYKFNHLAAPFASKAAAQQFLDDLNTDIGFWHQQKTIMDGIMSDDADCSGMDNFCSLDNFTDPPTSFATSLWQAAYRYITSLNRVIMNVPLLNLPAAESDNLIGQARGLRGFVYLQLATYYGGVPLISGIPDDNQVRASLTDSYTFIKSDLTAAMNVLPSRFTGADHRRINADACKLLLARVAMAQDDYARAKQLSGELMQSGRYSLVAADNILISDENTEIIWNMVTGFVGAYAPYFSIQNSTFFPVTRFAEVLLINAEARVNMGELDATNVNLLLNRRGKQSVTFTDNAQARDAVRDTWKNELYREGQRFAKLVKWNKATEVLAPKGYNPTKNALWPIPPYILDNNPNVVQNPGY</sequence>
<dbReference type="Gene3D" id="2.30.180.10">
    <property type="entry name" value="FAS1 domain"/>
    <property type="match status" value="1"/>
</dbReference>
<gene>
    <name evidence="8" type="ORF">J7I42_07235</name>
</gene>
<comment type="caution">
    <text evidence="8">The sequence shown here is derived from an EMBL/GenBank/DDBJ whole genome shotgun (WGS) entry which is preliminary data.</text>
</comment>
<dbReference type="InterPro" id="IPR033985">
    <property type="entry name" value="SusD-like_N"/>
</dbReference>
<keyword evidence="3 6" id="KW-0732">Signal</keyword>
<feature type="signal peptide" evidence="6">
    <location>
        <begin position="1"/>
        <end position="21"/>
    </location>
</feature>
<protein>
    <submittedName>
        <fullName evidence="8">RagB/SusD family nutrient uptake outer membrane protein</fullName>
    </submittedName>
</protein>
<reference evidence="8 9" key="1">
    <citation type="submission" date="2021-03" db="EMBL/GenBank/DDBJ databases">
        <title>Assistant Professor.</title>
        <authorList>
            <person name="Huq M.A."/>
        </authorList>
    </citation>
    <scope>NUCLEOTIDE SEQUENCE [LARGE SCALE GENOMIC DNA]</scope>
    <source>
        <strain evidence="8 9">MAH-29</strain>
    </source>
</reference>
<dbReference type="InterPro" id="IPR013783">
    <property type="entry name" value="Ig-like_fold"/>
</dbReference>
<organism evidence="8 9">
    <name type="scientific">Niastella soli</name>
    <dbReference type="NCBI Taxonomy" id="2821487"/>
    <lineage>
        <taxon>Bacteria</taxon>
        <taxon>Pseudomonadati</taxon>
        <taxon>Bacteroidota</taxon>
        <taxon>Chitinophagia</taxon>
        <taxon>Chitinophagales</taxon>
        <taxon>Chitinophagaceae</taxon>
        <taxon>Niastella</taxon>
    </lineage>
</organism>
<evidence type="ECO:0000259" key="7">
    <source>
        <dbReference type="PROSITE" id="PS50213"/>
    </source>
</evidence>
<dbReference type="Pfam" id="PF07980">
    <property type="entry name" value="SusD_RagB"/>
    <property type="match status" value="1"/>
</dbReference>
<evidence type="ECO:0000256" key="5">
    <source>
        <dbReference type="ARBA" id="ARBA00023237"/>
    </source>
</evidence>
<evidence type="ECO:0000256" key="4">
    <source>
        <dbReference type="ARBA" id="ARBA00023136"/>
    </source>
</evidence>
<dbReference type="Gene3D" id="2.60.40.10">
    <property type="entry name" value="Immunoglobulins"/>
    <property type="match status" value="1"/>
</dbReference>
<comment type="similarity">
    <text evidence="2">Belongs to the SusD family.</text>
</comment>
<evidence type="ECO:0000256" key="2">
    <source>
        <dbReference type="ARBA" id="ARBA00006275"/>
    </source>
</evidence>
<dbReference type="InterPro" id="IPR036378">
    <property type="entry name" value="FAS1_dom_sf"/>
</dbReference>
<keyword evidence="9" id="KW-1185">Reference proteome</keyword>
<feature type="domain" description="FAS1" evidence="7">
    <location>
        <begin position="37"/>
        <end position="163"/>
    </location>
</feature>
<dbReference type="SUPFAM" id="SSF48452">
    <property type="entry name" value="TPR-like"/>
    <property type="match status" value="1"/>
</dbReference>
<dbReference type="Proteomes" id="UP000677244">
    <property type="component" value="Unassembled WGS sequence"/>
</dbReference>
<dbReference type="EMBL" id="JAGHKO010000001">
    <property type="protein sequence ID" value="MBO9200054.1"/>
    <property type="molecule type" value="Genomic_DNA"/>
</dbReference>
<dbReference type="Pfam" id="PF14322">
    <property type="entry name" value="SusD-like_3"/>
    <property type="match status" value="1"/>
</dbReference>
<dbReference type="PROSITE" id="PS50213">
    <property type="entry name" value="FAS1"/>
    <property type="match status" value="1"/>
</dbReference>
<keyword evidence="5" id="KW-0998">Cell outer membrane</keyword>